<gene>
    <name evidence="3" type="ORF">PTSG_01818</name>
</gene>
<accession>F2TZ18</accession>
<dbReference type="InParanoid" id="F2TZ18"/>
<evidence type="ECO:0000313" key="4">
    <source>
        <dbReference type="Proteomes" id="UP000007799"/>
    </source>
</evidence>
<dbReference type="Proteomes" id="UP000007799">
    <property type="component" value="Unassembled WGS sequence"/>
</dbReference>
<dbReference type="GeneID" id="16078392"/>
<proteinExistence type="predicted"/>
<protein>
    <submittedName>
        <fullName evidence="3">Uncharacterized protein</fullName>
    </submittedName>
</protein>
<evidence type="ECO:0000313" key="3">
    <source>
        <dbReference type="EMBL" id="EGD78842.1"/>
    </source>
</evidence>
<dbReference type="EMBL" id="GL832957">
    <property type="protein sequence ID" value="EGD78842.1"/>
    <property type="molecule type" value="Genomic_DNA"/>
</dbReference>
<organism evidence="4">
    <name type="scientific">Salpingoeca rosetta (strain ATCC 50818 / BSB-021)</name>
    <dbReference type="NCBI Taxonomy" id="946362"/>
    <lineage>
        <taxon>Eukaryota</taxon>
        <taxon>Choanoflagellata</taxon>
        <taxon>Craspedida</taxon>
        <taxon>Salpingoecidae</taxon>
        <taxon>Salpingoeca</taxon>
    </lineage>
</organism>
<dbReference type="OMA" id="KHIHETQ"/>
<keyword evidence="4" id="KW-1185">Reference proteome</keyword>
<dbReference type="AlphaFoldDB" id="F2TZ18"/>
<feature type="compositionally biased region" description="Basic and acidic residues" evidence="2">
    <location>
        <begin position="202"/>
        <end position="218"/>
    </location>
</feature>
<sequence>MDSSSPAREGMVKVVTSSQRQQAMSELQGLESSLADVRSSIAEHSKILKELRTKEERLQEEIFQCKQRYSIAQDHVFRSKVAQLESALEKQDLSIRELQAAYERAVAERMKIEDEFKQVIKLASGPEALKKQQTGEAAVATRYELTASQAVRSGRSQDPLAQDPVPTVNRFKHIHETQTGQPSRRYASTINDLGKSAPSPFVHDEEYKVVGKRPEGPRDLGSARFSDWRRPGSRAQQPPGGRSQMSNILG</sequence>
<feature type="region of interest" description="Disordered" evidence="2">
    <location>
        <begin position="175"/>
        <end position="250"/>
    </location>
</feature>
<dbReference type="KEGG" id="sre:PTSG_01818"/>
<evidence type="ECO:0000256" key="2">
    <source>
        <dbReference type="SAM" id="MobiDB-lite"/>
    </source>
</evidence>
<keyword evidence="1" id="KW-0175">Coiled coil</keyword>
<name>F2TZ18_SALR5</name>
<feature type="compositionally biased region" description="Polar residues" evidence="2">
    <location>
        <begin position="177"/>
        <end position="191"/>
    </location>
</feature>
<dbReference type="RefSeq" id="XP_004997798.1">
    <property type="nucleotide sequence ID" value="XM_004997741.1"/>
</dbReference>
<reference evidence="3" key="1">
    <citation type="submission" date="2009-08" db="EMBL/GenBank/DDBJ databases">
        <title>Annotation of Salpingoeca rosetta.</title>
        <authorList>
            <consortium name="The Broad Institute Genome Sequencing Platform"/>
            <person name="Russ C."/>
            <person name="Cuomo C."/>
            <person name="Burger G."/>
            <person name="Gray M.W."/>
            <person name="Holland P.W.H."/>
            <person name="King N."/>
            <person name="Lang F.B.F."/>
            <person name="Roger A.J."/>
            <person name="Ruiz-Trillo I."/>
            <person name="Young S.K."/>
            <person name="Zeng Q."/>
            <person name="Gargeya S."/>
            <person name="Alvarado L."/>
            <person name="Berlin A."/>
            <person name="Chapman S.B."/>
            <person name="Chen Z."/>
            <person name="Freedman E."/>
            <person name="Gellesch M."/>
            <person name="Goldberg J."/>
            <person name="Griggs A."/>
            <person name="Gujja S."/>
            <person name="Heilman E."/>
            <person name="Heiman D."/>
            <person name="Howarth C."/>
            <person name="Mehta T."/>
            <person name="Neiman D."/>
            <person name="Pearson M."/>
            <person name="Roberts A."/>
            <person name="Saif S."/>
            <person name="Shea T."/>
            <person name="Shenoy N."/>
            <person name="Sisk P."/>
            <person name="Stolte C."/>
            <person name="Sykes S."/>
            <person name="White J."/>
            <person name="Yandava C."/>
            <person name="Haas B."/>
            <person name="Nusbaum C."/>
            <person name="Birren B."/>
        </authorList>
    </citation>
    <scope>NUCLEOTIDE SEQUENCE [LARGE SCALE GENOMIC DNA]</scope>
    <source>
        <strain evidence="3">ATCC 50818</strain>
    </source>
</reference>
<evidence type="ECO:0000256" key="1">
    <source>
        <dbReference type="SAM" id="Coils"/>
    </source>
</evidence>
<dbReference type="OrthoDB" id="10534332at2759"/>
<feature type="coiled-coil region" evidence="1">
    <location>
        <begin position="41"/>
        <end position="115"/>
    </location>
</feature>